<keyword evidence="2" id="KW-0040">ANK repeat</keyword>
<dbReference type="SMART" id="SM00248">
    <property type="entry name" value="ANK"/>
    <property type="match status" value="5"/>
</dbReference>
<keyword evidence="1" id="KW-0677">Repeat</keyword>
<proteinExistence type="predicted"/>
<dbReference type="PANTHER" id="PTHR24189:SF50">
    <property type="entry name" value="ANKYRIN REPEAT AND SOCS BOX PROTEIN 2"/>
    <property type="match status" value="1"/>
</dbReference>
<dbReference type="InterPro" id="IPR002110">
    <property type="entry name" value="Ankyrin_rpt"/>
</dbReference>
<protein>
    <submittedName>
        <fullName evidence="3">Uncharacterized protein</fullName>
    </submittedName>
</protein>
<evidence type="ECO:0000313" key="4">
    <source>
        <dbReference type="Proteomes" id="UP000282582"/>
    </source>
</evidence>
<dbReference type="PANTHER" id="PTHR24189">
    <property type="entry name" value="MYOTROPHIN"/>
    <property type="match status" value="1"/>
</dbReference>
<dbReference type="AlphaFoldDB" id="A0A3M6ZNB4"/>
<evidence type="ECO:0000313" key="3">
    <source>
        <dbReference type="EMBL" id="RMY16661.1"/>
    </source>
</evidence>
<dbReference type="SUPFAM" id="SSF48403">
    <property type="entry name" value="Ankyrin repeat"/>
    <property type="match status" value="1"/>
</dbReference>
<dbReference type="InterPro" id="IPR050745">
    <property type="entry name" value="Multifunctional_regulatory"/>
</dbReference>
<dbReference type="Proteomes" id="UP000282582">
    <property type="component" value="Unassembled WGS sequence"/>
</dbReference>
<comment type="caution">
    <text evidence="3">The sequence shown here is derived from an EMBL/GenBank/DDBJ whole genome shotgun (WGS) entry which is preliminary data.</text>
</comment>
<dbReference type="Pfam" id="PF12796">
    <property type="entry name" value="Ank_2"/>
    <property type="match status" value="1"/>
</dbReference>
<reference evidence="3 4" key="1">
    <citation type="journal article" date="2018" name="BMC Genomics">
        <title>Genomic evidence for intraspecific hybridization in a clonal and extremely halotolerant yeast.</title>
        <authorList>
            <person name="Gostincar C."/>
            <person name="Stajich J.E."/>
            <person name="Zupancic J."/>
            <person name="Zalar P."/>
            <person name="Gunde-Cimerman N."/>
        </authorList>
    </citation>
    <scope>NUCLEOTIDE SEQUENCE [LARGE SCALE GENOMIC DNA]</scope>
    <source>
        <strain evidence="3 4">EXF-6654</strain>
    </source>
</reference>
<accession>A0A3M6ZNB4</accession>
<dbReference type="InterPro" id="IPR036770">
    <property type="entry name" value="Ankyrin_rpt-contain_sf"/>
</dbReference>
<gene>
    <name evidence="3" type="ORF">D0868_00187</name>
</gene>
<name>A0A3M6ZNB4_HORWE</name>
<dbReference type="Gene3D" id="1.25.40.20">
    <property type="entry name" value="Ankyrin repeat-containing domain"/>
    <property type="match status" value="2"/>
</dbReference>
<dbReference type="VEuPathDB" id="FungiDB:BTJ68_01244"/>
<dbReference type="EMBL" id="QWIK01000005">
    <property type="protein sequence ID" value="RMY16661.1"/>
    <property type="molecule type" value="Genomic_DNA"/>
</dbReference>
<evidence type="ECO:0000256" key="2">
    <source>
        <dbReference type="ARBA" id="ARBA00023043"/>
    </source>
</evidence>
<evidence type="ECO:0000256" key="1">
    <source>
        <dbReference type="ARBA" id="ARBA00022737"/>
    </source>
</evidence>
<organism evidence="3 4">
    <name type="scientific">Hortaea werneckii</name>
    <name type="common">Black yeast</name>
    <name type="synonym">Cladosporium werneckii</name>
    <dbReference type="NCBI Taxonomy" id="91943"/>
    <lineage>
        <taxon>Eukaryota</taxon>
        <taxon>Fungi</taxon>
        <taxon>Dikarya</taxon>
        <taxon>Ascomycota</taxon>
        <taxon>Pezizomycotina</taxon>
        <taxon>Dothideomycetes</taxon>
        <taxon>Dothideomycetidae</taxon>
        <taxon>Mycosphaerellales</taxon>
        <taxon>Teratosphaeriaceae</taxon>
        <taxon>Hortaea</taxon>
    </lineage>
</organism>
<sequence length="707" mass="79718">MSREYGSAFEQRVASFKLLFSSGQASHTDVRPDGNGYLDLILRRPFPPGMRKAQWDLVKFLIVGAPESVLRNPRLLHHCAKWIGEGPHMDMLTTLLSFGLDPGHFDSNLFVAWPRSCDPGWLAEDLAPDPMFIDFLRACLQRQPGFTGCDILTEAVLTGEDSEFESALRRAKAEGGFLRMLPNALGQTATHLAITSPRRLERLLQAGADPDCVDRGGLTPLMYAAAYGEQQSVLHLVGHQATWHLQERLYGRIFLDYAIRRRNLHVVESLVDWLRKAGDHCTASEVLDHCIAECMVQYNDHYDIAIPHRLFELGADVDTIVNRCTLMHFAKTSVMSKLVMKHNFTAFHIRDDSGKTALMQVAHLVDSKTLINFASKEQGAEFNAQDAKGKTALHHLLGSRYVEGIYDNCGTDKSWQIKRHRNMISCLNTLLQHGVSVSTADNCVCACSEDGCTALTFALNWLDHSMTFGNIDCGIVFDLFQAARHQSDADDLSKWSSAIRRYHTFEEKGLTHTCCRARDSNATILSCRLRPDTFAGARAEQIQAMASFNTKSRGNVCTDDDIISSLATLCLLYEQQSIAKHGSIVARREPKANHLDAPVTPLQQVIRPVLQSNPCTSQLHVDYNKDEIKYRFGFEFAPRIREVTIDCYKDWLRWCDRNFVKLDIKGGRKSYTEYGWRVVSMFEDKVEELRSGTETWYTAPEQPAETP</sequence>